<feature type="compositionally biased region" description="Basic and acidic residues" evidence="1">
    <location>
        <begin position="14"/>
        <end position="33"/>
    </location>
</feature>
<feature type="region of interest" description="Disordered" evidence="1">
    <location>
        <begin position="1"/>
        <end position="35"/>
    </location>
</feature>
<proteinExistence type="predicted"/>
<reference evidence="2 3" key="1">
    <citation type="submission" date="2021-03" db="EMBL/GenBank/DDBJ databases">
        <title>Genomic Encyclopedia of Type Strains, Phase IV (KMG-IV): sequencing the most valuable type-strain genomes for metagenomic binning, comparative biology and taxonomic classification.</title>
        <authorList>
            <person name="Goeker M."/>
        </authorList>
    </citation>
    <scope>NUCLEOTIDE SEQUENCE [LARGE SCALE GENOMIC DNA]</scope>
    <source>
        <strain evidence="2 3">DSM 41954</strain>
    </source>
</reference>
<evidence type="ECO:0000256" key="1">
    <source>
        <dbReference type="SAM" id="MobiDB-lite"/>
    </source>
</evidence>
<gene>
    <name evidence="2" type="ORF">J2Z30_004069</name>
</gene>
<keyword evidence="3" id="KW-1185">Reference proteome</keyword>
<evidence type="ECO:0000313" key="3">
    <source>
        <dbReference type="Proteomes" id="UP000756710"/>
    </source>
</evidence>
<accession>A0ABS4MTK2</accession>
<dbReference type="EMBL" id="JAGGLR010000010">
    <property type="protein sequence ID" value="MBP2063050.1"/>
    <property type="molecule type" value="Genomic_DNA"/>
</dbReference>
<sequence>MAEFYSTRPSPRHGFHDMNDSHECGERRADPRRGVRRTMTPAAVPPLPTAAPVCGSAAWGGLCPRSRAGVCATPRVGGLSQVSGRGLPVGLCLRSRAGGLPQVPGRGSASGLGPGLCSFARHRYAAPPRGGSASGLGPGSAPGLRPPVCPGSDRGSFQASGRGSASGPGSGVCPRSRVGGLPQASGRGSAPSRGIGMRLRRVGALPQAPGWGRAPGPGSGSASGPGSGVCLRPRAEGLLLPAASVCGSAAWWGFAPGVQGRSPWYREGAGWGKQSVDTRLRRAVRRTPRNSARDRDGAAGFPYSCGAGCRWPSRHESARTPRRPS</sequence>
<feature type="region of interest" description="Disordered" evidence="1">
    <location>
        <begin position="128"/>
        <end position="227"/>
    </location>
</feature>
<name>A0ABS4MTK2_9ACTN</name>
<feature type="compositionally biased region" description="Gly residues" evidence="1">
    <location>
        <begin position="213"/>
        <end position="227"/>
    </location>
</feature>
<dbReference type="Proteomes" id="UP000756710">
    <property type="component" value="Unassembled WGS sequence"/>
</dbReference>
<evidence type="ECO:0000313" key="2">
    <source>
        <dbReference type="EMBL" id="MBP2063050.1"/>
    </source>
</evidence>
<organism evidence="2 3">
    <name type="scientific">Streptomyces iranensis</name>
    <dbReference type="NCBI Taxonomy" id="576784"/>
    <lineage>
        <taxon>Bacteria</taxon>
        <taxon>Bacillati</taxon>
        <taxon>Actinomycetota</taxon>
        <taxon>Actinomycetes</taxon>
        <taxon>Kitasatosporales</taxon>
        <taxon>Streptomycetaceae</taxon>
        <taxon>Streptomyces</taxon>
        <taxon>Streptomyces violaceusniger group</taxon>
    </lineage>
</organism>
<protein>
    <submittedName>
        <fullName evidence="2">Uncharacterized protein</fullName>
    </submittedName>
</protein>
<comment type="caution">
    <text evidence="2">The sequence shown here is derived from an EMBL/GenBank/DDBJ whole genome shotgun (WGS) entry which is preliminary data.</text>
</comment>